<feature type="non-terminal residue" evidence="1">
    <location>
        <position position="1"/>
    </location>
</feature>
<name>A0A9P5SAQ0_9FUNG</name>
<proteinExistence type="predicted"/>
<protein>
    <submittedName>
        <fullName evidence="1">Uncharacterized protein</fullName>
    </submittedName>
</protein>
<dbReference type="Proteomes" id="UP000696485">
    <property type="component" value="Unassembled WGS sequence"/>
</dbReference>
<reference evidence="1" key="1">
    <citation type="journal article" date="2020" name="Fungal Divers.">
        <title>Resolving the Mortierellaceae phylogeny through synthesis of multi-gene phylogenetics and phylogenomics.</title>
        <authorList>
            <person name="Vandepol N."/>
            <person name="Liber J."/>
            <person name="Desiro A."/>
            <person name="Na H."/>
            <person name="Kennedy M."/>
            <person name="Barry K."/>
            <person name="Grigoriev I.V."/>
            <person name="Miller A.N."/>
            <person name="O'Donnell K."/>
            <person name="Stajich J.E."/>
            <person name="Bonito G."/>
        </authorList>
    </citation>
    <scope>NUCLEOTIDE SEQUENCE</scope>
    <source>
        <strain evidence="1">NVP1</strain>
    </source>
</reference>
<accession>A0A9P5SAQ0</accession>
<dbReference type="AlphaFoldDB" id="A0A9P5SAQ0"/>
<evidence type="ECO:0000313" key="2">
    <source>
        <dbReference type="Proteomes" id="UP000696485"/>
    </source>
</evidence>
<keyword evidence="2" id="KW-1185">Reference proteome</keyword>
<evidence type="ECO:0000313" key="1">
    <source>
        <dbReference type="EMBL" id="KAF9314029.1"/>
    </source>
</evidence>
<gene>
    <name evidence="1" type="ORF">BG006_004033</name>
</gene>
<organism evidence="1 2">
    <name type="scientific">Podila minutissima</name>
    <dbReference type="NCBI Taxonomy" id="64525"/>
    <lineage>
        <taxon>Eukaryota</taxon>
        <taxon>Fungi</taxon>
        <taxon>Fungi incertae sedis</taxon>
        <taxon>Mucoromycota</taxon>
        <taxon>Mortierellomycotina</taxon>
        <taxon>Mortierellomycetes</taxon>
        <taxon>Mortierellales</taxon>
        <taxon>Mortierellaceae</taxon>
        <taxon>Podila</taxon>
    </lineage>
</organism>
<sequence>TQQFDYSASFLDMATKQHPFALTMFTLDVSRLSRVGLSSIEKVFSRSNLEWLHVVCTPVDSLSQSITKVLGSVQWNTLKSLSLSGDEVNEWCQIWLSSVSPWLLSLQIQGSSSYAQDLSHLNVLFLQQLIFSSPLVELCFWNFQLQDKHDWSLLIDSMDLSFLRTLDLGKHSATQLLPVPDAPELLGSVLEATHSEVEGQKLILPLFMLDIATLLQSGLVHVQNIFSHCILEELFVNSHLIDLNMSDPVAKVLDSVHWSSFELLTLSGDNINQWILLLAKINMPRLKTLQIWGRESVQQELSHSSVLTIERLISTSSLTELYFNDVLIQDQHDWVFFVKKLDPSMLDDFDLGGGSFQQFISTLDAIDLEHSKRAEWKQKQRDITEE</sequence>
<dbReference type="EMBL" id="JAAAUY010002223">
    <property type="protein sequence ID" value="KAF9314029.1"/>
    <property type="molecule type" value="Genomic_DNA"/>
</dbReference>
<comment type="caution">
    <text evidence="1">The sequence shown here is derived from an EMBL/GenBank/DDBJ whole genome shotgun (WGS) entry which is preliminary data.</text>
</comment>